<evidence type="ECO:0000313" key="1">
    <source>
        <dbReference type="EMBL" id="GAG37452.1"/>
    </source>
</evidence>
<evidence type="ECO:0008006" key="2">
    <source>
        <dbReference type="Google" id="ProtNLM"/>
    </source>
</evidence>
<dbReference type="GO" id="GO:0000271">
    <property type="term" value="P:polysaccharide biosynthetic process"/>
    <property type="evidence" value="ECO:0007669"/>
    <property type="project" value="TreeGrafter"/>
</dbReference>
<dbReference type="InterPro" id="IPR015421">
    <property type="entry name" value="PyrdxlP-dep_Trfase_major"/>
</dbReference>
<dbReference type="PANTHER" id="PTHR30244:SF34">
    <property type="entry name" value="DTDP-4-AMINO-4,6-DIDEOXYGALACTOSE TRANSAMINASE"/>
    <property type="match status" value="1"/>
</dbReference>
<dbReference type="PANTHER" id="PTHR30244">
    <property type="entry name" value="TRANSAMINASE"/>
    <property type="match status" value="1"/>
</dbReference>
<protein>
    <recommendedName>
        <fullName evidence="2">DegT/DnrJ/EryC1/StrS aminotransferase family protein</fullName>
    </recommendedName>
</protein>
<organism evidence="1">
    <name type="scientific">marine sediment metagenome</name>
    <dbReference type="NCBI Taxonomy" id="412755"/>
    <lineage>
        <taxon>unclassified sequences</taxon>
        <taxon>metagenomes</taxon>
        <taxon>ecological metagenomes</taxon>
    </lineage>
</organism>
<sequence>MRKMTPRTKAVILHHLYGLVARDYEASVHTCRTRGIKVIEDCAQATGAEHCGTKVGALGDAAFHSTEQSKVFTTVQGGIAVTDDDTIASRIGEYHRDAPVPDMMRVERLLHTLILNYYRFTHPHRWLLGDFHEVLRGKKRLLSTTAQEARGICPADYGQKMPPSIAAIGLNQLAKIDRFNGLRQKAAQRWHAWCDAGGYARPQVAANSVPVWLRYPVLVEAEKKKNARWARRSLGVELGVWFTTNLHP</sequence>
<dbReference type="InterPro" id="IPR015422">
    <property type="entry name" value="PyrdxlP-dep_Trfase_small"/>
</dbReference>
<dbReference type="AlphaFoldDB" id="X0XQ68"/>
<dbReference type="Gene3D" id="3.90.1150.10">
    <property type="entry name" value="Aspartate Aminotransferase, domain 1"/>
    <property type="match status" value="1"/>
</dbReference>
<dbReference type="GO" id="GO:0008483">
    <property type="term" value="F:transaminase activity"/>
    <property type="evidence" value="ECO:0007669"/>
    <property type="project" value="TreeGrafter"/>
</dbReference>
<dbReference type="InterPro" id="IPR000653">
    <property type="entry name" value="DegT/StrS_aminotransferase"/>
</dbReference>
<comment type="caution">
    <text evidence="1">The sequence shown here is derived from an EMBL/GenBank/DDBJ whole genome shotgun (WGS) entry which is preliminary data.</text>
</comment>
<dbReference type="Gene3D" id="3.40.640.10">
    <property type="entry name" value="Type I PLP-dependent aspartate aminotransferase-like (Major domain)"/>
    <property type="match status" value="1"/>
</dbReference>
<dbReference type="GO" id="GO:0030170">
    <property type="term" value="F:pyridoxal phosphate binding"/>
    <property type="evidence" value="ECO:0007669"/>
    <property type="project" value="TreeGrafter"/>
</dbReference>
<name>X0XQ68_9ZZZZ</name>
<dbReference type="InterPro" id="IPR015424">
    <property type="entry name" value="PyrdxlP-dep_Trfase"/>
</dbReference>
<accession>X0XQ68</accession>
<dbReference type="EMBL" id="BARS01045868">
    <property type="protein sequence ID" value="GAG37452.1"/>
    <property type="molecule type" value="Genomic_DNA"/>
</dbReference>
<feature type="non-terminal residue" evidence="1">
    <location>
        <position position="248"/>
    </location>
</feature>
<proteinExistence type="predicted"/>
<gene>
    <name evidence="1" type="ORF">S01H1_69123</name>
</gene>
<dbReference type="SUPFAM" id="SSF53383">
    <property type="entry name" value="PLP-dependent transferases"/>
    <property type="match status" value="1"/>
</dbReference>
<dbReference type="Pfam" id="PF01041">
    <property type="entry name" value="DegT_DnrJ_EryC1"/>
    <property type="match status" value="2"/>
</dbReference>
<reference evidence="1" key="1">
    <citation type="journal article" date="2014" name="Front. Microbiol.">
        <title>High frequency of phylogenetically diverse reductive dehalogenase-homologous genes in deep subseafloor sedimentary metagenomes.</title>
        <authorList>
            <person name="Kawai M."/>
            <person name="Futagami T."/>
            <person name="Toyoda A."/>
            <person name="Takaki Y."/>
            <person name="Nishi S."/>
            <person name="Hori S."/>
            <person name="Arai W."/>
            <person name="Tsubouchi T."/>
            <person name="Morono Y."/>
            <person name="Uchiyama I."/>
            <person name="Ito T."/>
            <person name="Fujiyama A."/>
            <person name="Inagaki F."/>
            <person name="Takami H."/>
        </authorList>
    </citation>
    <scope>NUCLEOTIDE SEQUENCE</scope>
    <source>
        <strain evidence="1">Expedition CK06-06</strain>
    </source>
</reference>